<feature type="chain" id="PRO_5013048419" description="DUF7939 domain-containing protein" evidence="2">
    <location>
        <begin position="27"/>
        <end position="564"/>
    </location>
</feature>
<keyword evidence="1" id="KW-1133">Transmembrane helix</keyword>
<gene>
    <name evidence="4" type="ORF">AU255_18215</name>
</gene>
<dbReference type="STRING" id="1420851.AU255_18215"/>
<proteinExistence type="predicted"/>
<keyword evidence="1" id="KW-0472">Membrane</keyword>
<keyword evidence="1" id="KW-0812">Transmembrane</keyword>
<name>A0A1V8M1G7_9GAMM</name>
<evidence type="ECO:0000256" key="2">
    <source>
        <dbReference type="SAM" id="SignalP"/>
    </source>
</evidence>
<feature type="signal peptide" evidence="2">
    <location>
        <begin position="1"/>
        <end position="26"/>
    </location>
</feature>
<dbReference type="PANTHER" id="PTHR40940:SF1">
    <property type="entry name" value="PROTEIN BATD"/>
    <property type="match status" value="1"/>
</dbReference>
<dbReference type="Pfam" id="PF13584">
    <property type="entry name" value="BatD"/>
    <property type="match status" value="1"/>
</dbReference>
<accession>A0A1V8M1G7</accession>
<reference evidence="4 5" key="1">
    <citation type="submission" date="2015-12" db="EMBL/GenBank/DDBJ databases">
        <authorList>
            <person name="Shamseldin A."/>
            <person name="Moawad H."/>
            <person name="Abd El-Rahim W.M."/>
            <person name="Sadowsky M.J."/>
        </authorList>
    </citation>
    <scope>NUCLEOTIDE SEQUENCE [LARGE SCALE GENOMIC DNA]</scope>
    <source>
        <strain evidence="4 5">WF1</strain>
    </source>
</reference>
<dbReference type="AlphaFoldDB" id="A0A1V8M1G7"/>
<feature type="transmembrane region" description="Helical" evidence="1">
    <location>
        <begin position="428"/>
        <end position="448"/>
    </location>
</feature>
<protein>
    <recommendedName>
        <fullName evidence="3">DUF7939 domain-containing protein</fullName>
    </recommendedName>
</protein>
<dbReference type="PANTHER" id="PTHR40940">
    <property type="entry name" value="PROTEIN BATD-RELATED"/>
    <property type="match status" value="1"/>
</dbReference>
<dbReference type="Pfam" id="PF25607">
    <property type="entry name" value="DUF7939"/>
    <property type="match status" value="1"/>
</dbReference>
<comment type="caution">
    <text evidence="4">The sequence shown here is derived from an EMBL/GenBank/DDBJ whole genome shotgun (WGS) entry which is preliminary data.</text>
</comment>
<keyword evidence="2" id="KW-0732">Signal</keyword>
<dbReference type="InterPro" id="IPR025738">
    <property type="entry name" value="BatD"/>
</dbReference>
<dbReference type="InterPro" id="IPR057699">
    <property type="entry name" value="DUF7939"/>
</dbReference>
<sequence length="564" mass="63222">MIFSNKFRLFAPLFLLLFTVTSPLFAADISVSIDRNPINLHESFQITFTANDQPDVEPDFSPLDKDFEILNQTQQQSVQIINWKKTKSIQWILTLMAKHAGNLVVPAINFGQDSSQFAAIVVNDAQVAANTNEDLFLQVEVDTPKPYIQEQVIYTLKLYRKVNISQASLTEPALENAVIEKLGEDKNYNTQFQSENYVVTERKYAIFPQKSGTMTIAPLNLTASIVIPGQRQSNSFFNRQKTRTQRVESAAISLEVQAKPVSAGTDDWLPAKQVYLREKWTDNAAQMIVGQPATRTITLLVEGATVGILPELYKDNMPQNLKAYPDQPVLEEEAKEDGIISIREEKIALIPGQAGTYTLPAIEIPWWNTQTRKMEIARIAERTITAVAATGSTVPLEPTAPLVSPAPATINENTQQPETGTFLQIKTLWFWLALFFACAWLVTLVYFLSRKTDHTEKQPFAVEKKSAVDKSLKKACTNNDPVMAKNALLQWGREKFKQSSLSKIAEQCEQPLQGEILSLNAILYGNVSTQTWQGAELWTAFQNHKPDTVAGKDQTDPLQPLFKI</sequence>
<evidence type="ECO:0000313" key="4">
    <source>
        <dbReference type="EMBL" id="OQK15404.1"/>
    </source>
</evidence>
<organism evidence="4 5">
    <name type="scientific">Methyloprofundus sedimenti</name>
    <dbReference type="NCBI Taxonomy" id="1420851"/>
    <lineage>
        <taxon>Bacteria</taxon>
        <taxon>Pseudomonadati</taxon>
        <taxon>Pseudomonadota</taxon>
        <taxon>Gammaproteobacteria</taxon>
        <taxon>Methylococcales</taxon>
        <taxon>Methylococcaceae</taxon>
        <taxon>Methyloprofundus</taxon>
    </lineage>
</organism>
<keyword evidence="5" id="KW-1185">Reference proteome</keyword>
<feature type="domain" description="DUF7939" evidence="3">
    <location>
        <begin position="469"/>
        <end position="546"/>
    </location>
</feature>
<dbReference type="EMBL" id="LPUF01000004">
    <property type="protein sequence ID" value="OQK15404.1"/>
    <property type="molecule type" value="Genomic_DNA"/>
</dbReference>
<dbReference type="OrthoDB" id="5293418at2"/>
<evidence type="ECO:0000259" key="3">
    <source>
        <dbReference type="Pfam" id="PF25607"/>
    </source>
</evidence>
<evidence type="ECO:0000256" key="1">
    <source>
        <dbReference type="SAM" id="Phobius"/>
    </source>
</evidence>
<evidence type="ECO:0000313" key="5">
    <source>
        <dbReference type="Proteomes" id="UP000191980"/>
    </source>
</evidence>
<dbReference type="Proteomes" id="UP000191980">
    <property type="component" value="Unassembled WGS sequence"/>
</dbReference>